<feature type="transmembrane region" description="Helical" evidence="1">
    <location>
        <begin position="95"/>
        <end position="115"/>
    </location>
</feature>
<evidence type="ECO:0000313" key="3">
    <source>
        <dbReference type="Proteomes" id="UP000663792"/>
    </source>
</evidence>
<comment type="caution">
    <text evidence="2">The sequence shown here is derived from an EMBL/GenBank/DDBJ whole genome shotgun (WGS) entry which is preliminary data.</text>
</comment>
<feature type="transmembrane region" description="Helical" evidence="1">
    <location>
        <begin position="204"/>
        <end position="222"/>
    </location>
</feature>
<feature type="transmembrane region" description="Helical" evidence="1">
    <location>
        <begin position="407"/>
        <end position="432"/>
    </location>
</feature>
<feature type="transmembrane region" description="Helical" evidence="1">
    <location>
        <begin position="309"/>
        <end position="327"/>
    </location>
</feature>
<dbReference type="Proteomes" id="UP000663792">
    <property type="component" value="Unassembled WGS sequence"/>
</dbReference>
<evidence type="ECO:0000256" key="1">
    <source>
        <dbReference type="SAM" id="Phobius"/>
    </source>
</evidence>
<feature type="transmembrane region" description="Helical" evidence="1">
    <location>
        <begin position="142"/>
        <end position="164"/>
    </location>
</feature>
<reference evidence="2" key="1">
    <citation type="submission" date="2021-01" db="EMBL/GenBank/DDBJ databases">
        <title>YIM 132084 draft genome.</title>
        <authorList>
            <person name="An D."/>
        </authorList>
    </citation>
    <scope>NUCLEOTIDE SEQUENCE</scope>
    <source>
        <strain evidence="2">YIM 132084</strain>
    </source>
</reference>
<sequence length="544" mass="55111">MTAVADRTALRSATPAGSLTGWWELVRLDLRRERRSLALWVIGLAGTVAGTISAFASLYPDEQERVSLARGVASTPAVLVLTGPVSDTSVGGLTAWRLGVLGATLVGLMAVFTVVRRTRADEEAGRTELLASTVVGRAAPMVAALAVTAAASLGTGVLVAIAGIGLGETAAGSLCFGAMLAGSGLVFAAVAAVAAQLVDSARTAVAISGGVLGSAFILRAIGDVASGAEWLTWLSPIGWVEHVGAYGADNGIVLLLFVAAAVALTMLALALLARRDLGSGWWPVRSGPSGSPRLRSPFALAVRLQRGPLLGWMAGFVVFGTVTGFLADDVGDLLEGNSQMARALEQLGGTGMLSDAFLSAMAGFLGILAGLLSVSLAMRMRTEETTGRLEPVLATAVGRSRWMGGHLVIVLVGPVLCLVLAGVVTGLVHGVVSGNLAGGFGDGLTAALVQAPAAALLGGLAAALFGWLPRATGVAWAAVALALLLGQLGPVLQLPTAVIDLSPYAHVPAVPIDPATWAPVLWLTAIAVALFVAGLAGFRRRDVS</sequence>
<feature type="transmembrane region" description="Helical" evidence="1">
    <location>
        <begin position="474"/>
        <end position="495"/>
    </location>
</feature>
<feature type="transmembrane region" description="Helical" evidence="1">
    <location>
        <begin position="252"/>
        <end position="273"/>
    </location>
</feature>
<accession>A0A938YGR6</accession>
<feature type="transmembrane region" description="Helical" evidence="1">
    <location>
        <begin position="356"/>
        <end position="378"/>
    </location>
</feature>
<feature type="transmembrane region" description="Helical" evidence="1">
    <location>
        <begin position="37"/>
        <end position="59"/>
    </location>
</feature>
<feature type="transmembrane region" description="Helical" evidence="1">
    <location>
        <begin position="515"/>
        <end position="538"/>
    </location>
</feature>
<organism evidence="2 3">
    <name type="scientific">Nakamurella leprariae</name>
    <dbReference type="NCBI Taxonomy" id="2803911"/>
    <lineage>
        <taxon>Bacteria</taxon>
        <taxon>Bacillati</taxon>
        <taxon>Actinomycetota</taxon>
        <taxon>Actinomycetes</taxon>
        <taxon>Nakamurellales</taxon>
        <taxon>Nakamurellaceae</taxon>
        <taxon>Nakamurella</taxon>
    </lineage>
</organism>
<gene>
    <name evidence="2" type="ORF">JL106_18605</name>
</gene>
<keyword evidence="3" id="KW-1185">Reference proteome</keyword>
<dbReference type="EMBL" id="JAERWK010000025">
    <property type="protein sequence ID" value="MBM9469303.1"/>
    <property type="molecule type" value="Genomic_DNA"/>
</dbReference>
<feature type="transmembrane region" description="Helical" evidence="1">
    <location>
        <begin position="170"/>
        <end position="192"/>
    </location>
</feature>
<keyword evidence="1" id="KW-1133">Transmembrane helix</keyword>
<dbReference type="RefSeq" id="WP_205262250.1">
    <property type="nucleotide sequence ID" value="NZ_JAERWK010000025.1"/>
</dbReference>
<dbReference type="AlphaFoldDB" id="A0A938YGR6"/>
<feature type="transmembrane region" description="Helical" evidence="1">
    <location>
        <begin position="444"/>
        <end position="467"/>
    </location>
</feature>
<proteinExistence type="predicted"/>
<name>A0A938YGR6_9ACTN</name>
<protein>
    <submittedName>
        <fullName evidence="2">ABC transporter permease</fullName>
    </submittedName>
</protein>
<keyword evidence="1" id="KW-0812">Transmembrane</keyword>
<evidence type="ECO:0000313" key="2">
    <source>
        <dbReference type="EMBL" id="MBM9469303.1"/>
    </source>
</evidence>
<keyword evidence="1" id="KW-0472">Membrane</keyword>